<dbReference type="OrthoDB" id="190098at2759"/>
<dbReference type="GeneID" id="17306518"/>
<dbReference type="Proteomes" id="UP000011087">
    <property type="component" value="Unassembled WGS sequence"/>
</dbReference>
<dbReference type="InterPro" id="IPR010326">
    <property type="entry name" value="EXOC3/Sec6"/>
</dbReference>
<evidence type="ECO:0000313" key="5">
    <source>
        <dbReference type="EMBL" id="EKX49807.1"/>
    </source>
</evidence>
<dbReference type="GO" id="GO:0000149">
    <property type="term" value="F:SNARE binding"/>
    <property type="evidence" value="ECO:0007669"/>
    <property type="project" value="TreeGrafter"/>
</dbReference>
<proteinExistence type="inferred from homology"/>
<protein>
    <submittedName>
        <fullName evidence="5">Sec6 protein</fullName>
    </submittedName>
</protein>
<dbReference type="InterPro" id="IPR042532">
    <property type="entry name" value="EXOC3/Sec6_C"/>
</dbReference>
<dbReference type="eggNOG" id="KOG2286">
    <property type="taxonomic scope" value="Eukaryota"/>
</dbReference>
<dbReference type="HOGENOM" id="CLU_011776_2_0_1"/>
<gene>
    <name evidence="5" type="primary">SEC6</name>
    <name evidence="5" type="ORF">GUITHDRAFT_104201</name>
</gene>
<dbReference type="EMBL" id="JH992980">
    <property type="protein sequence ID" value="EKX49807.1"/>
    <property type="molecule type" value="Genomic_DNA"/>
</dbReference>
<dbReference type="AlphaFoldDB" id="L1JN04"/>
<accession>L1JN04</accession>
<dbReference type="Gene3D" id="1.10.357.50">
    <property type="match status" value="1"/>
</dbReference>
<keyword evidence="3" id="KW-0268">Exocytosis</keyword>
<reference evidence="6" key="3">
    <citation type="submission" date="2016-03" db="UniProtKB">
        <authorList>
            <consortium name="EnsemblProtists"/>
        </authorList>
    </citation>
    <scope>IDENTIFICATION</scope>
</reference>
<dbReference type="PaxDb" id="55529-EKX49807"/>
<sequence>MSWWGRRGKGKGTNGQQDGGGREKGGEAHGQDQEVDAEEVHAAAVRELTALLATPENLSRLGKLKKEYEGQRSSVEVQISLLTGRQTEDARTGLNRLEHSRKQVDTIIGIKEKLEAIIDQSETALPEYSEIRQVWLIRRNLHRTLQDLDLIKAMPTELKLVEEQLERAAQSPDDSEDGDRALPDVHRRLLQLERRQQAALFSARNVPEKHQALSEQFSNLDRFFERIESRVLQMVERQEAADEQIRTAMHGQSPSNVDVSSSKVRSWCGMIISTLKEYMRSKFDMLCLSLTSMPVVDIPLLVSEHQKISDDIVTVKDVVEPCFPPHYHIFELFVETYHALTVELVQDLMQTHVASFSPSDIIAVVNWLRDYHGQLEGLEATVSPVLTDDLDVLLQGYNYQTESMMRGWANRILEDDLKVPPESMSDGKLYTIAPIDLFKMIDQQFEVADALGLEKSMYNLAMTVTNVLEDYRLSLIEMITKKWRGMSLDHICAQVNNSAKCVECCMELQEELEDKMSSHLFENIELQSVADGFTSIARIGSEALARIVLEDVQPAVARLFTSRWYSGDDRPGESIVATIADYCEEFRVYLLESYYRKVLVNILDELVVWVVGQLLSETNKADGAAIPIDSGFFLALEEDFDGLYQGFIELGLPQKMLTSRIRPLEMLRTFCSLKVDSTESSKELVVTWFLNVLELHPDLPMDAIARLLRRKRKLDQKARTAILQTCIHLAAEHAGAEGKGDQVDFFSRVYKEMGVKPLADNAVIEHGVVNMVKSVLKRRHKGGAKADEEEQSSHSASRYHQRAADRPLAFSTLSALGVPLNAIDITHKLYL</sequence>
<dbReference type="STRING" id="905079.L1JN04"/>
<dbReference type="SMR" id="L1JN04"/>
<dbReference type="PANTHER" id="PTHR21292:SF1">
    <property type="entry name" value="EXOCYST COMPLEX COMPONENT 3"/>
    <property type="match status" value="1"/>
</dbReference>
<dbReference type="KEGG" id="gtt:GUITHDRAFT_104201"/>
<feature type="compositionally biased region" description="Basic residues" evidence="4">
    <location>
        <begin position="1"/>
        <end position="10"/>
    </location>
</feature>
<dbReference type="PANTHER" id="PTHR21292">
    <property type="entry name" value="EXOCYST COMPLEX COMPONENT SEC6-RELATED"/>
    <property type="match status" value="1"/>
</dbReference>
<dbReference type="Gene3D" id="1.10.357.70">
    <property type="entry name" value="Exocyst complex component Sec6, C-terminal domain"/>
    <property type="match status" value="1"/>
</dbReference>
<name>L1JN04_GUITC</name>
<reference evidence="7" key="2">
    <citation type="submission" date="2012-11" db="EMBL/GenBank/DDBJ databases">
        <authorList>
            <person name="Kuo A."/>
            <person name="Curtis B.A."/>
            <person name="Tanifuji G."/>
            <person name="Burki F."/>
            <person name="Gruber A."/>
            <person name="Irimia M."/>
            <person name="Maruyama S."/>
            <person name="Arias M.C."/>
            <person name="Ball S.G."/>
            <person name="Gile G.H."/>
            <person name="Hirakawa Y."/>
            <person name="Hopkins J.F."/>
            <person name="Rensing S.A."/>
            <person name="Schmutz J."/>
            <person name="Symeonidi A."/>
            <person name="Elias M."/>
            <person name="Eveleigh R.J."/>
            <person name="Herman E.K."/>
            <person name="Klute M.J."/>
            <person name="Nakayama T."/>
            <person name="Obornik M."/>
            <person name="Reyes-Prieto A."/>
            <person name="Armbrust E.V."/>
            <person name="Aves S.J."/>
            <person name="Beiko R.G."/>
            <person name="Coutinho P."/>
            <person name="Dacks J.B."/>
            <person name="Durnford D.G."/>
            <person name="Fast N.M."/>
            <person name="Green B.R."/>
            <person name="Grisdale C."/>
            <person name="Hempe F."/>
            <person name="Henrissat B."/>
            <person name="Hoppner M.P."/>
            <person name="Ishida K.-I."/>
            <person name="Kim E."/>
            <person name="Koreny L."/>
            <person name="Kroth P.G."/>
            <person name="Liu Y."/>
            <person name="Malik S.-B."/>
            <person name="Maier U.G."/>
            <person name="McRose D."/>
            <person name="Mock T."/>
            <person name="Neilson J.A."/>
            <person name="Onodera N.T."/>
            <person name="Poole A.M."/>
            <person name="Pritham E.J."/>
            <person name="Richards T.A."/>
            <person name="Rocap G."/>
            <person name="Roy S.W."/>
            <person name="Sarai C."/>
            <person name="Schaack S."/>
            <person name="Shirato S."/>
            <person name="Slamovits C.H."/>
            <person name="Spencer D.F."/>
            <person name="Suzuki S."/>
            <person name="Worden A.Z."/>
            <person name="Zauner S."/>
            <person name="Barry K."/>
            <person name="Bell C."/>
            <person name="Bharti A.K."/>
            <person name="Crow J.A."/>
            <person name="Grimwood J."/>
            <person name="Kramer R."/>
            <person name="Lindquist E."/>
            <person name="Lucas S."/>
            <person name="Salamov A."/>
            <person name="McFadden G.I."/>
            <person name="Lane C.E."/>
            <person name="Keeling P.J."/>
            <person name="Gray M.W."/>
            <person name="Grigoriev I.V."/>
            <person name="Archibald J.M."/>
        </authorList>
    </citation>
    <scope>NUCLEOTIDE SEQUENCE</scope>
    <source>
        <strain evidence="7">CCMP2712</strain>
    </source>
</reference>
<dbReference type="EnsemblProtists" id="EKX49807">
    <property type="protein sequence ID" value="EKX49807"/>
    <property type="gene ID" value="GUITHDRAFT_104201"/>
</dbReference>
<dbReference type="GO" id="GO:0051601">
    <property type="term" value="P:exocyst localization"/>
    <property type="evidence" value="ECO:0007669"/>
    <property type="project" value="TreeGrafter"/>
</dbReference>
<feature type="region of interest" description="Disordered" evidence="4">
    <location>
        <begin position="1"/>
        <end position="36"/>
    </location>
</feature>
<comment type="similarity">
    <text evidence="1">Belongs to the SEC6 family.</text>
</comment>
<feature type="region of interest" description="Disordered" evidence="4">
    <location>
        <begin position="779"/>
        <end position="801"/>
    </location>
</feature>
<keyword evidence="7" id="KW-1185">Reference proteome</keyword>
<evidence type="ECO:0000256" key="3">
    <source>
        <dbReference type="ARBA" id="ARBA00022483"/>
    </source>
</evidence>
<evidence type="ECO:0000313" key="7">
    <source>
        <dbReference type="Proteomes" id="UP000011087"/>
    </source>
</evidence>
<keyword evidence="2" id="KW-0813">Transport</keyword>
<dbReference type="RefSeq" id="XP_005836787.1">
    <property type="nucleotide sequence ID" value="XM_005836730.1"/>
</dbReference>
<dbReference type="Pfam" id="PF06046">
    <property type="entry name" value="Sec6"/>
    <property type="match status" value="1"/>
</dbReference>
<reference evidence="5 7" key="1">
    <citation type="journal article" date="2012" name="Nature">
        <title>Algal genomes reveal evolutionary mosaicism and the fate of nucleomorphs.</title>
        <authorList>
            <consortium name="DOE Joint Genome Institute"/>
            <person name="Curtis B.A."/>
            <person name="Tanifuji G."/>
            <person name="Burki F."/>
            <person name="Gruber A."/>
            <person name="Irimia M."/>
            <person name="Maruyama S."/>
            <person name="Arias M.C."/>
            <person name="Ball S.G."/>
            <person name="Gile G.H."/>
            <person name="Hirakawa Y."/>
            <person name="Hopkins J.F."/>
            <person name="Kuo A."/>
            <person name="Rensing S.A."/>
            <person name="Schmutz J."/>
            <person name="Symeonidi A."/>
            <person name="Elias M."/>
            <person name="Eveleigh R.J."/>
            <person name="Herman E.K."/>
            <person name="Klute M.J."/>
            <person name="Nakayama T."/>
            <person name="Obornik M."/>
            <person name="Reyes-Prieto A."/>
            <person name="Armbrust E.V."/>
            <person name="Aves S.J."/>
            <person name="Beiko R.G."/>
            <person name="Coutinho P."/>
            <person name="Dacks J.B."/>
            <person name="Durnford D.G."/>
            <person name="Fast N.M."/>
            <person name="Green B.R."/>
            <person name="Grisdale C.J."/>
            <person name="Hempel F."/>
            <person name="Henrissat B."/>
            <person name="Hoppner M.P."/>
            <person name="Ishida K."/>
            <person name="Kim E."/>
            <person name="Koreny L."/>
            <person name="Kroth P.G."/>
            <person name="Liu Y."/>
            <person name="Malik S.B."/>
            <person name="Maier U.G."/>
            <person name="McRose D."/>
            <person name="Mock T."/>
            <person name="Neilson J.A."/>
            <person name="Onodera N.T."/>
            <person name="Poole A.M."/>
            <person name="Pritham E.J."/>
            <person name="Richards T.A."/>
            <person name="Rocap G."/>
            <person name="Roy S.W."/>
            <person name="Sarai C."/>
            <person name="Schaack S."/>
            <person name="Shirato S."/>
            <person name="Slamovits C.H."/>
            <person name="Spencer D.F."/>
            <person name="Suzuki S."/>
            <person name="Worden A.Z."/>
            <person name="Zauner S."/>
            <person name="Barry K."/>
            <person name="Bell C."/>
            <person name="Bharti A.K."/>
            <person name="Crow J.A."/>
            <person name="Grimwood J."/>
            <person name="Kramer R."/>
            <person name="Lindquist E."/>
            <person name="Lucas S."/>
            <person name="Salamov A."/>
            <person name="McFadden G.I."/>
            <person name="Lane C.E."/>
            <person name="Keeling P.J."/>
            <person name="Gray M.W."/>
            <person name="Grigoriev I.V."/>
            <person name="Archibald J.M."/>
        </authorList>
    </citation>
    <scope>NUCLEOTIDE SEQUENCE</scope>
    <source>
        <strain evidence="5 7">CCMP2712</strain>
    </source>
</reference>
<dbReference type="OMA" id="MNIGPKT"/>
<feature type="compositionally biased region" description="Basic and acidic residues" evidence="4">
    <location>
        <begin position="20"/>
        <end position="32"/>
    </location>
</feature>
<evidence type="ECO:0000256" key="1">
    <source>
        <dbReference type="ARBA" id="ARBA00009447"/>
    </source>
</evidence>
<dbReference type="GO" id="GO:0006887">
    <property type="term" value="P:exocytosis"/>
    <property type="evidence" value="ECO:0007669"/>
    <property type="project" value="UniProtKB-KW"/>
</dbReference>
<organism evidence="5">
    <name type="scientific">Guillardia theta (strain CCMP2712)</name>
    <name type="common">Cryptophyte</name>
    <dbReference type="NCBI Taxonomy" id="905079"/>
    <lineage>
        <taxon>Eukaryota</taxon>
        <taxon>Cryptophyceae</taxon>
        <taxon>Pyrenomonadales</taxon>
        <taxon>Geminigeraceae</taxon>
        <taxon>Guillardia</taxon>
    </lineage>
</organism>
<evidence type="ECO:0000256" key="2">
    <source>
        <dbReference type="ARBA" id="ARBA00022448"/>
    </source>
</evidence>
<evidence type="ECO:0000313" key="6">
    <source>
        <dbReference type="EnsemblProtists" id="EKX49807"/>
    </source>
</evidence>
<dbReference type="GO" id="GO:0000145">
    <property type="term" value="C:exocyst"/>
    <property type="evidence" value="ECO:0007669"/>
    <property type="project" value="InterPro"/>
</dbReference>
<evidence type="ECO:0000256" key="4">
    <source>
        <dbReference type="SAM" id="MobiDB-lite"/>
    </source>
</evidence>